<dbReference type="EMBL" id="JAUSRF010000019">
    <property type="protein sequence ID" value="MDP9839782.1"/>
    <property type="molecule type" value="Genomic_DNA"/>
</dbReference>
<reference evidence="7 8" key="1">
    <citation type="submission" date="2023-07" db="EMBL/GenBank/DDBJ databases">
        <title>Sorghum-associated microbial communities from plants grown in Nebraska, USA.</title>
        <authorList>
            <person name="Schachtman D."/>
        </authorList>
    </citation>
    <scope>NUCLEOTIDE SEQUENCE [LARGE SCALE GENOMIC DNA]</scope>
    <source>
        <strain evidence="7 8">DS1307</strain>
    </source>
</reference>
<evidence type="ECO:0000256" key="5">
    <source>
        <dbReference type="SAM" id="MobiDB-lite"/>
    </source>
</evidence>
<dbReference type="Gene3D" id="3.40.190.290">
    <property type="match status" value="1"/>
</dbReference>
<dbReference type="PANTHER" id="PTHR30537">
    <property type="entry name" value="HTH-TYPE TRANSCRIPTIONAL REGULATOR"/>
    <property type="match status" value="1"/>
</dbReference>
<keyword evidence="8" id="KW-1185">Reference proteome</keyword>
<comment type="caution">
    <text evidence="7">The sequence shown here is derived from an EMBL/GenBank/DDBJ whole genome shotgun (WGS) entry which is preliminary data.</text>
</comment>
<dbReference type="GO" id="GO:0003677">
    <property type="term" value="F:DNA binding"/>
    <property type="evidence" value="ECO:0007669"/>
    <property type="project" value="UniProtKB-KW"/>
</dbReference>
<evidence type="ECO:0000259" key="6">
    <source>
        <dbReference type="PROSITE" id="PS50931"/>
    </source>
</evidence>
<gene>
    <name evidence="7" type="ORF">J2T09_004562</name>
</gene>
<dbReference type="InterPro" id="IPR036388">
    <property type="entry name" value="WH-like_DNA-bd_sf"/>
</dbReference>
<dbReference type="PROSITE" id="PS50931">
    <property type="entry name" value="HTH_LYSR"/>
    <property type="match status" value="1"/>
</dbReference>
<comment type="similarity">
    <text evidence="1">Belongs to the LysR transcriptional regulatory family.</text>
</comment>
<dbReference type="PANTHER" id="PTHR30537:SF72">
    <property type="entry name" value="LYSR FAMILY TRANSCRIPTIONAL REGULATOR"/>
    <property type="match status" value="1"/>
</dbReference>
<keyword evidence="2" id="KW-0805">Transcription regulation</keyword>
<dbReference type="InterPro" id="IPR005119">
    <property type="entry name" value="LysR_subst-bd"/>
</dbReference>
<feature type="region of interest" description="Disordered" evidence="5">
    <location>
        <begin position="297"/>
        <end position="319"/>
    </location>
</feature>
<evidence type="ECO:0000256" key="2">
    <source>
        <dbReference type="ARBA" id="ARBA00023015"/>
    </source>
</evidence>
<dbReference type="InterPro" id="IPR036390">
    <property type="entry name" value="WH_DNA-bd_sf"/>
</dbReference>
<dbReference type="RefSeq" id="WP_306838772.1">
    <property type="nucleotide sequence ID" value="NZ_JAUSRF010000019.1"/>
</dbReference>
<sequence>MGIRIESVGAMSAFVSAAELRSFKLAGQHFGLSSSAIGKTIAKLEDQLGVRLFHRSTRAIRLTHEGEIFLDRCRRVLAELEAAEAELAKSTAKPKGRLRVGAPAAGDLLTPLFGEFAKKFPDIQLDIDYNDRFVDVIDDGFDVVIRSGEVTDSRLMHVKLGDFTNRLIASPGYLKTAGVPQTASDLAQHRLLHHRFYDTGKLGNWSPAVPEDTELPVALAATSFVALIELAEAGCGIASAPYFAIAAKIRAGSLLEVLPDAEKKTRAFRLLWPRSKFPLPKVSTFVKFMTDSLRETLREGTNADPPPEIECQRLSGSTK</sequence>
<dbReference type="Gene3D" id="1.10.10.10">
    <property type="entry name" value="Winged helix-like DNA-binding domain superfamily/Winged helix DNA-binding domain"/>
    <property type="match status" value="1"/>
</dbReference>
<proteinExistence type="inferred from homology"/>
<dbReference type="InterPro" id="IPR000847">
    <property type="entry name" value="LysR_HTH_N"/>
</dbReference>
<dbReference type="Pfam" id="PF03466">
    <property type="entry name" value="LysR_substrate"/>
    <property type="match status" value="1"/>
</dbReference>
<dbReference type="InterPro" id="IPR058163">
    <property type="entry name" value="LysR-type_TF_proteobact-type"/>
</dbReference>
<dbReference type="SUPFAM" id="SSF46785">
    <property type="entry name" value="Winged helix' DNA-binding domain"/>
    <property type="match status" value="1"/>
</dbReference>
<feature type="domain" description="HTH lysR-type" evidence="6">
    <location>
        <begin position="1"/>
        <end position="63"/>
    </location>
</feature>
<evidence type="ECO:0000313" key="8">
    <source>
        <dbReference type="Proteomes" id="UP001241472"/>
    </source>
</evidence>
<protein>
    <submittedName>
        <fullName evidence="7">DNA-binding transcriptional LysR family regulator</fullName>
    </submittedName>
</protein>
<keyword evidence="3 7" id="KW-0238">DNA-binding</keyword>
<organism evidence="7 8">
    <name type="scientific">Neorhizobium huautlense</name>
    <dbReference type="NCBI Taxonomy" id="67774"/>
    <lineage>
        <taxon>Bacteria</taxon>
        <taxon>Pseudomonadati</taxon>
        <taxon>Pseudomonadota</taxon>
        <taxon>Alphaproteobacteria</taxon>
        <taxon>Hyphomicrobiales</taxon>
        <taxon>Rhizobiaceae</taxon>
        <taxon>Rhizobium/Agrobacterium group</taxon>
        <taxon>Neorhizobium</taxon>
    </lineage>
</organism>
<dbReference type="Proteomes" id="UP001241472">
    <property type="component" value="Unassembled WGS sequence"/>
</dbReference>
<evidence type="ECO:0000256" key="1">
    <source>
        <dbReference type="ARBA" id="ARBA00009437"/>
    </source>
</evidence>
<dbReference type="SUPFAM" id="SSF53850">
    <property type="entry name" value="Periplasmic binding protein-like II"/>
    <property type="match status" value="1"/>
</dbReference>
<name>A0ABT9PZC2_9HYPH</name>
<evidence type="ECO:0000256" key="3">
    <source>
        <dbReference type="ARBA" id="ARBA00023125"/>
    </source>
</evidence>
<accession>A0ABT9PZC2</accession>
<keyword evidence="4" id="KW-0804">Transcription</keyword>
<evidence type="ECO:0000256" key="4">
    <source>
        <dbReference type="ARBA" id="ARBA00023163"/>
    </source>
</evidence>
<dbReference type="Pfam" id="PF00126">
    <property type="entry name" value="HTH_1"/>
    <property type="match status" value="1"/>
</dbReference>
<evidence type="ECO:0000313" key="7">
    <source>
        <dbReference type="EMBL" id="MDP9839782.1"/>
    </source>
</evidence>